<evidence type="ECO:0000256" key="1">
    <source>
        <dbReference type="ARBA" id="ARBA00012528"/>
    </source>
</evidence>
<dbReference type="InterPro" id="IPR000253">
    <property type="entry name" value="FHA_dom"/>
</dbReference>
<dbReference type="InterPro" id="IPR000160">
    <property type="entry name" value="GGDEF_dom"/>
</dbReference>
<evidence type="ECO:0000313" key="6">
    <source>
        <dbReference type="Proteomes" id="UP000011991"/>
    </source>
</evidence>
<reference evidence="5 6" key="1">
    <citation type="journal article" date="2013" name="Mar. Genomics">
        <title>Expression of sulfatases in Rhodopirellula baltica and the diversity of sulfatases in the genus Rhodopirellula.</title>
        <authorList>
            <person name="Wegner C.E."/>
            <person name="Richter-Heitmann T."/>
            <person name="Klindworth A."/>
            <person name="Klockow C."/>
            <person name="Richter M."/>
            <person name="Achstetter T."/>
            <person name="Glockner F.O."/>
            <person name="Harder J."/>
        </authorList>
    </citation>
    <scope>NUCLEOTIDE SEQUENCE [LARGE SCALE GENOMIC DNA]</scope>
    <source>
        <strain evidence="5 6">SM1</strain>
    </source>
</reference>
<dbReference type="CDD" id="cd01949">
    <property type="entry name" value="GGDEF"/>
    <property type="match status" value="1"/>
</dbReference>
<dbReference type="Pfam" id="PF00498">
    <property type="entry name" value="FHA"/>
    <property type="match status" value="1"/>
</dbReference>
<gene>
    <name evidence="5" type="ORF">RMSM_07684</name>
</gene>
<feature type="domain" description="FHA" evidence="3">
    <location>
        <begin position="66"/>
        <end position="116"/>
    </location>
</feature>
<dbReference type="AlphaFoldDB" id="M5RJ42"/>
<comment type="catalytic activity">
    <reaction evidence="2">
        <text>2 GTP = 3',3'-c-di-GMP + 2 diphosphate</text>
        <dbReference type="Rhea" id="RHEA:24898"/>
        <dbReference type="ChEBI" id="CHEBI:33019"/>
        <dbReference type="ChEBI" id="CHEBI:37565"/>
        <dbReference type="ChEBI" id="CHEBI:58805"/>
        <dbReference type="EC" id="2.7.7.65"/>
    </reaction>
</comment>
<dbReference type="PROSITE" id="PS50006">
    <property type="entry name" value="FHA_DOMAIN"/>
    <property type="match status" value="1"/>
</dbReference>
<dbReference type="OrthoDB" id="9804747at2"/>
<evidence type="ECO:0000259" key="4">
    <source>
        <dbReference type="PROSITE" id="PS50887"/>
    </source>
</evidence>
<dbReference type="Pfam" id="PF00990">
    <property type="entry name" value="GGDEF"/>
    <property type="match status" value="1"/>
</dbReference>
<dbReference type="GO" id="GO:0005886">
    <property type="term" value="C:plasma membrane"/>
    <property type="evidence" value="ECO:0007669"/>
    <property type="project" value="TreeGrafter"/>
</dbReference>
<dbReference type="EC" id="2.7.7.65" evidence="1"/>
<dbReference type="NCBIfam" id="TIGR00254">
    <property type="entry name" value="GGDEF"/>
    <property type="match status" value="1"/>
</dbReference>
<dbReference type="GO" id="GO:0043709">
    <property type="term" value="P:cell adhesion involved in single-species biofilm formation"/>
    <property type="evidence" value="ECO:0007669"/>
    <property type="project" value="TreeGrafter"/>
</dbReference>
<dbReference type="CDD" id="cd00060">
    <property type="entry name" value="FHA"/>
    <property type="match status" value="1"/>
</dbReference>
<dbReference type="SMART" id="SM00240">
    <property type="entry name" value="FHA"/>
    <property type="match status" value="1"/>
</dbReference>
<dbReference type="GO" id="GO:1902201">
    <property type="term" value="P:negative regulation of bacterial-type flagellum-dependent cell motility"/>
    <property type="evidence" value="ECO:0007669"/>
    <property type="project" value="TreeGrafter"/>
</dbReference>
<name>M5RJ42_9BACT</name>
<dbReference type="InterPro" id="IPR029787">
    <property type="entry name" value="Nucleotide_cyclase"/>
</dbReference>
<dbReference type="PANTHER" id="PTHR45138">
    <property type="entry name" value="REGULATORY COMPONENTS OF SENSORY TRANSDUCTION SYSTEM"/>
    <property type="match status" value="1"/>
</dbReference>
<dbReference type="PANTHER" id="PTHR45138:SF9">
    <property type="entry name" value="DIGUANYLATE CYCLASE DGCM-RELATED"/>
    <property type="match status" value="1"/>
</dbReference>
<dbReference type="InterPro" id="IPR050469">
    <property type="entry name" value="Diguanylate_Cyclase"/>
</dbReference>
<evidence type="ECO:0000259" key="3">
    <source>
        <dbReference type="PROSITE" id="PS50006"/>
    </source>
</evidence>
<dbReference type="EMBL" id="ANOG01001101">
    <property type="protein sequence ID" value="EMI15392.1"/>
    <property type="molecule type" value="Genomic_DNA"/>
</dbReference>
<dbReference type="Proteomes" id="UP000011991">
    <property type="component" value="Unassembled WGS sequence"/>
</dbReference>
<dbReference type="RefSeq" id="WP_008709384.1">
    <property type="nucleotide sequence ID" value="NZ_ANOG01001101.1"/>
</dbReference>
<dbReference type="GO" id="GO:0052621">
    <property type="term" value="F:diguanylate cyclase activity"/>
    <property type="evidence" value="ECO:0007669"/>
    <property type="project" value="UniProtKB-EC"/>
</dbReference>
<evidence type="ECO:0000256" key="2">
    <source>
        <dbReference type="ARBA" id="ARBA00034247"/>
    </source>
</evidence>
<feature type="domain" description="GGDEF" evidence="4">
    <location>
        <begin position="185"/>
        <end position="315"/>
    </location>
</feature>
<keyword evidence="6" id="KW-1185">Reference proteome</keyword>
<dbReference type="Gene3D" id="3.30.70.270">
    <property type="match status" value="1"/>
</dbReference>
<dbReference type="PROSITE" id="PS50887">
    <property type="entry name" value="GGDEF"/>
    <property type="match status" value="1"/>
</dbReference>
<dbReference type="SUPFAM" id="SSF55073">
    <property type="entry name" value="Nucleotide cyclase"/>
    <property type="match status" value="1"/>
</dbReference>
<dbReference type="SUPFAM" id="SSF49879">
    <property type="entry name" value="SMAD/FHA domain"/>
    <property type="match status" value="1"/>
</dbReference>
<dbReference type="SMART" id="SM00267">
    <property type="entry name" value="GGDEF"/>
    <property type="match status" value="1"/>
</dbReference>
<comment type="caution">
    <text evidence="5">The sequence shown here is derived from an EMBL/GenBank/DDBJ whole genome shotgun (WGS) entry which is preliminary data.</text>
</comment>
<proteinExistence type="predicted"/>
<sequence length="315" mass="33628">MKLNYSETSAARVPAARVPGHVMDGGTLRIEGVFTPAGSHAAKKAYLSVIRSRADIGVHAFLSERTVIGRSPTCTFPLHDMKVSGRHATITRVGDGGFVIEDLNSTNGTRVDSVPLVGQKVLKDGDKIFVGETVVRFAFADELDIDYHSEVAALVGTDPLTDLPSKRRFDEALEFAFQTSRRGEMPLSVLMMDMDGVKQINDTHGHLYGAHVIGETGRLIAKVLGKDGQACRFGGDEFSAFLPGLNLTSACSVAEHIRKTVESAGMEKDGIPLRPTISIGVSSHTPAFSSSLALITSADDALYRAKASGKNCVAL</sequence>
<dbReference type="InterPro" id="IPR043128">
    <property type="entry name" value="Rev_trsase/Diguanyl_cyclase"/>
</dbReference>
<accession>M5RJ42</accession>
<organism evidence="5 6">
    <name type="scientific">Rhodopirellula maiorica SM1</name>
    <dbReference type="NCBI Taxonomy" id="1265738"/>
    <lineage>
        <taxon>Bacteria</taxon>
        <taxon>Pseudomonadati</taxon>
        <taxon>Planctomycetota</taxon>
        <taxon>Planctomycetia</taxon>
        <taxon>Pirellulales</taxon>
        <taxon>Pirellulaceae</taxon>
        <taxon>Novipirellula</taxon>
    </lineage>
</organism>
<dbReference type="Gene3D" id="2.60.200.20">
    <property type="match status" value="1"/>
</dbReference>
<evidence type="ECO:0000313" key="5">
    <source>
        <dbReference type="EMBL" id="EMI15392.1"/>
    </source>
</evidence>
<protein>
    <recommendedName>
        <fullName evidence="1">diguanylate cyclase</fullName>
        <ecNumber evidence="1">2.7.7.65</ecNumber>
    </recommendedName>
</protein>
<dbReference type="PATRIC" id="fig|1265738.3.peg.7671"/>
<dbReference type="InterPro" id="IPR008984">
    <property type="entry name" value="SMAD_FHA_dom_sf"/>
</dbReference>